<evidence type="ECO:0000256" key="1">
    <source>
        <dbReference type="ARBA" id="ARBA00004383"/>
    </source>
</evidence>
<dbReference type="GO" id="GO:0055085">
    <property type="term" value="P:transmembrane transport"/>
    <property type="evidence" value="ECO:0007669"/>
    <property type="project" value="InterPro"/>
</dbReference>
<evidence type="ECO:0000256" key="7">
    <source>
        <dbReference type="ARBA" id="ARBA00022927"/>
    </source>
</evidence>
<evidence type="ECO:0000256" key="5">
    <source>
        <dbReference type="ARBA" id="ARBA00022519"/>
    </source>
</evidence>
<dbReference type="Gene3D" id="3.30.1150.10">
    <property type="match status" value="1"/>
</dbReference>
<keyword evidence="8" id="KW-1133">Transmembrane helix</keyword>
<protein>
    <submittedName>
        <fullName evidence="12">TonB family protein</fullName>
    </submittedName>
</protein>
<dbReference type="PANTHER" id="PTHR33446:SF2">
    <property type="entry name" value="PROTEIN TONB"/>
    <property type="match status" value="1"/>
</dbReference>
<evidence type="ECO:0000313" key="13">
    <source>
        <dbReference type="Proteomes" id="UP000001867"/>
    </source>
</evidence>
<evidence type="ECO:0000256" key="2">
    <source>
        <dbReference type="ARBA" id="ARBA00006555"/>
    </source>
</evidence>
<dbReference type="Pfam" id="PF03544">
    <property type="entry name" value="TonB_C"/>
    <property type="match status" value="1"/>
</dbReference>
<dbReference type="EMBL" id="CP001111">
    <property type="protein sequence ID" value="ACF51545.1"/>
    <property type="molecule type" value="Genomic_DNA"/>
</dbReference>
<keyword evidence="3" id="KW-0813">Transport</keyword>
<dbReference type="PROSITE" id="PS52015">
    <property type="entry name" value="TONB_CTD"/>
    <property type="match status" value="1"/>
</dbReference>
<dbReference type="KEGG" id="smt:Smal_1841"/>
<evidence type="ECO:0000256" key="6">
    <source>
        <dbReference type="ARBA" id="ARBA00022692"/>
    </source>
</evidence>
<dbReference type="STRING" id="391008.Smal_1841"/>
<evidence type="ECO:0000256" key="3">
    <source>
        <dbReference type="ARBA" id="ARBA00022448"/>
    </source>
</evidence>
<evidence type="ECO:0000256" key="4">
    <source>
        <dbReference type="ARBA" id="ARBA00022475"/>
    </source>
</evidence>
<evidence type="ECO:0000313" key="12">
    <source>
        <dbReference type="EMBL" id="ACF51545.1"/>
    </source>
</evidence>
<dbReference type="AlphaFoldDB" id="B4SHW8"/>
<dbReference type="InterPro" id="IPR037682">
    <property type="entry name" value="TonB_C"/>
</dbReference>
<dbReference type="SUPFAM" id="SSF74653">
    <property type="entry name" value="TolA/TonB C-terminal domain"/>
    <property type="match status" value="1"/>
</dbReference>
<dbReference type="GO" id="GO:0031992">
    <property type="term" value="F:energy transducer activity"/>
    <property type="evidence" value="ECO:0007669"/>
    <property type="project" value="TreeGrafter"/>
</dbReference>
<accession>B4SHW8</accession>
<dbReference type="NCBIfam" id="TIGR01352">
    <property type="entry name" value="tonB_Cterm"/>
    <property type="match status" value="1"/>
</dbReference>
<keyword evidence="6" id="KW-0812">Transmembrane</keyword>
<dbReference type="InterPro" id="IPR051045">
    <property type="entry name" value="TonB-dependent_transducer"/>
</dbReference>
<keyword evidence="4" id="KW-1003">Cell membrane</keyword>
<feature type="domain" description="TonB C-terminal" evidence="11">
    <location>
        <begin position="77"/>
        <end position="167"/>
    </location>
</feature>
<proteinExistence type="inferred from homology"/>
<name>B4SHW8_STRM5</name>
<feature type="chain" id="PRO_5002825969" evidence="10">
    <location>
        <begin position="24"/>
        <end position="167"/>
    </location>
</feature>
<keyword evidence="7" id="KW-0653">Protein transport</keyword>
<evidence type="ECO:0000256" key="10">
    <source>
        <dbReference type="SAM" id="SignalP"/>
    </source>
</evidence>
<dbReference type="InterPro" id="IPR006260">
    <property type="entry name" value="TonB/TolA_C"/>
</dbReference>
<evidence type="ECO:0000259" key="11">
    <source>
        <dbReference type="PROSITE" id="PS52015"/>
    </source>
</evidence>
<reference evidence="12 13" key="1">
    <citation type="submission" date="2008-06" db="EMBL/GenBank/DDBJ databases">
        <title>Complete sequence of Stenotrophomonas maltophilia R551-3.</title>
        <authorList>
            <consortium name="US DOE Joint Genome Institute"/>
            <person name="Lucas S."/>
            <person name="Copeland A."/>
            <person name="Lapidus A."/>
            <person name="Glavina del Rio T."/>
            <person name="Dalin E."/>
            <person name="Tice H."/>
            <person name="Pitluck S."/>
            <person name="Chain P."/>
            <person name="Malfatti S."/>
            <person name="Shin M."/>
            <person name="Vergez L."/>
            <person name="Lang D."/>
            <person name="Schmutz J."/>
            <person name="Larimer F."/>
            <person name="Land M."/>
            <person name="Hauser L."/>
            <person name="Kyrpides N."/>
            <person name="Mikhailova N."/>
            <person name="Taghavi S."/>
            <person name="Monchy S."/>
            <person name="Newman L."/>
            <person name="Vangronsveld J."/>
            <person name="van der Lelie D."/>
            <person name="Richardson P."/>
        </authorList>
    </citation>
    <scope>NUCLEOTIDE SEQUENCE [LARGE SCALE GENOMIC DNA]</scope>
    <source>
        <strain evidence="12 13">R551-3</strain>
    </source>
</reference>
<dbReference type="Proteomes" id="UP000001867">
    <property type="component" value="Chromosome"/>
</dbReference>
<dbReference type="HOGENOM" id="CLU_1593642_0_0_6"/>
<keyword evidence="10" id="KW-0732">Signal</keyword>
<dbReference type="GO" id="GO:0015031">
    <property type="term" value="P:protein transport"/>
    <property type="evidence" value="ECO:0007669"/>
    <property type="project" value="UniProtKB-KW"/>
</dbReference>
<dbReference type="RefSeq" id="WP_012510949.1">
    <property type="nucleotide sequence ID" value="NC_011071.1"/>
</dbReference>
<comment type="subcellular location">
    <subcellularLocation>
        <location evidence="1">Cell inner membrane</location>
        <topology evidence="1">Single-pass membrane protein</topology>
        <orientation evidence="1">Periplasmic side</orientation>
    </subcellularLocation>
</comment>
<evidence type="ECO:0000256" key="8">
    <source>
        <dbReference type="ARBA" id="ARBA00022989"/>
    </source>
</evidence>
<keyword evidence="9" id="KW-0472">Membrane</keyword>
<dbReference type="GO" id="GO:0098797">
    <property type="term" value="C:plasma membrane protein complex"/>
    <property type="evidence" value="ECO:0007669"/>
    <property type="project" value="TreeGrafter"/>
</dbReference>
<comment type="similarity">
    <text evidence="2">Belongs to the TonB family.</text>
</comment>
<gene>
    <name evidence="12" type="ordered locus">Smal_1841</name>
</gene>
<organism evidence="12 13">
    <name type="scientific">Stenotrophomonas maltophilia (strain R551-3)</name>
    <dbReference type="NCBI Taxonomy" id="391008"/>
    <lineage>
        <taxon>Bacteria</taxon>
        <taxon>Pseudomonadati</taxon>
        <taxon>Pseudomonadota</taxon>
        <taxon>Gammaproteobacteria</taxon>
        <taxon>Lysobacterales</taxon>
        <taxon>Lysobacteraceae</taxon>
        <taxon>Stenotrophomonas</taxon>
        <taxon>Stenotrophomonas maltophilia group</taxon>
    </lineage>
</organism>
<dbReference type="OrthoDB" id="25493at40323"/>
<sequence precursor="true">MLRASVGLGRVVMLLAGSVPAWAGEPAPPAPQASDEGEANTRMSAAERRVYLLQEQAHAIALATAGQSPDARLAETYASVDAASQRLYPVQLDDRRRPERGDGRAIIFVRVDEHGNHDGAELARGSGSAALDEAAVQATTRWRYTAASRDGVPVPGIVRIVVSLDEL</sequence>
<feature type="signal peptide" evidence="10">
    <location>
        <begin position="1"/>
        <end position="23"/>
    </location>
</feature>
<keyword evidence="5" id="KW-0997">Cell inner membrane</keyword>
<evidence type="ECO:0000256" key="9">
    <source>
        <dbReference type="ARBA" id="ARBA00023136"/>
    </source>
</evidence>
<dbReference type="PANTHER" id="PTHR33446">
    <property type="entry name" value="PROTEIN TONB-RELATED"/>
    <property type="match status" value="1"/>
</dbReference>